<proteinExistence type="predicted"/>
<dbReference type="Gene3D" id="2.170.120.40">
    <property type="entry name" value="YbbR-like domain"/>
    <property type="match status" value="1"/>
</dbReference>
<gene>
    <name evidence="2" type="ORF">H8705_01095</name>
</gene>
<dbReference type="Gene3D" id="2.170.120.30">
    <property type="match status" value="2"/>
</dbReference>
<dbReference type="PANTHER" id="PTHR37804:SF1">
    <property type="entry name" value="CDAA REGULATORY PROTEIN CDAR"/>
    <property type="match status" value="1"/>
</dbReference>
<reference evidence="2" key="1">
    <citation type="submission" date="2020-08" db="EMBL/GenBank/DDBJ databases">
        <title>Genome public.</title>
        <authorList>
            <person name="Liu C."/>
            <person name="Sun Q."/>
        </authorList>
    </citation>
    <scope>NUCLEOTIDE SEQUENCE</scope>
    <source>
        <strain evidence="2">NSJ-64</strain>
    </source>
</reference>
<keyword evidence="3" id="KW-1185">Reference proteome</keyword>
<evidence type="ECO:0008006" key="4">
    <source>
        <dbReference type="Google" id="ProtNLM"/>
    </source>
</evidence>
<dbReference type="EMBL" id="JACRTD010000001">
    <property type="protein sequence ID" value="MBC8584180.1"/>
    <property type="molecule type" value="Genomic_DNA"/>
</dbReference>
<comment type="caution">
    <text evidence="2">The sequence shown here is derived from an EMBL/GenBank/DDBJ whole genome shotgun (WGS) entry which is preliminary data.</text>
</comment>
<accession>A0A926EKR7</accession>
<dbReference type="InterPro" id="IPR012505">
    <property type="entry name" value="YbbR"/>
</dbReference>
<sequence length="418" mass="45679">MKISFGKLFDDKRFLIIFSIVLAVLSWFIVVIAIKPETTTDISDVPIDLSSQSSILEPLSLSIVEGAATKVSVAVKGERYIVGGVTGSDIEIVADLSGITSAGTYNEVKLTGMDKYGKGFEVVSINPPTMKIRVDRLLTKKFVINTDVEGLLTPEEYIRSETVTNPKEVTITGPEGDVNKIDRCAVSATFDQPLTKSTTVNSPIVLYDSEGHELSTELLVMDSETADITIPVLKQKEVPITIDFLNVPSTFPIEELEYTLEPSVIEIAGPESAIDAFDKLEVGYVDLNEVGKEGDVFIFDVSLPSEFRNLENLKKVIAEFDLSDMEEKYFNVTTIKPVKIPANFEVTVKTSQINGVKMIGPADIMQNLSASDLVAEIDFSSWELTPGPYSPPVSIYAPGKGLVWANGEYTAVVTIQEK</sequence>
<dbReference type="Proteomes" id="UP000623678">
    <property type="component" value="Unassembled WGS sequence"/>
</dbReference>
<evidence type="ECO:0000313" key="3">
    <source>
        <dbReference type="Proteomes" id="UP000623678"/>
    </source>
</evidence>
<keyword evidence="1" id="KW-0472">Membrane</keyword>
<name>A0A926EKR7_9FIRM</name>
<dbReference type="Pfam" id="PF07949">
    <property type="entry name" value="YbbR"/>
    <property type="match status" value="1"/>
</dbReference>
<evidence type="ECO:0000313" key="2">
    <source>
        <dbReference type="EMBL" id="MBC8584180.1"/>
    </source>
</evidence>
<organism evidence="2 3">
    <name type="scientific">Youxingia wuxianensis</name>
    <dbReference type="NCBI Taxonomy" id="2763678"/>
    <lineage>
        <taxon>Bacteria</taxon>
        <taxon>Bacillati</taxon>
        <taxon>Bacillota</taxon>
        <taxon>Clostridia</taxon>
        <taxon>Eubacteriales</taxon>
        <taxon>Oscillospiraceae</taxon>
        <taxon>Youxingia</taxon>
    </lineage>
</organism>
<keyword evidence="1" id="KW-0812">Transmembrane</keyword>
<feature type="transmembrane region" description="Helical" evidence="1">
    <location>
        <begin position="14"/>
        <end position="34"/>
    </location>
</feature>
<protein>
    <recommendedName>
        <fullName evidence="4">YbbR-like protein</fullName>
    </recommendedName>
</protein>
<dbReference type="RefSeq" id="WP_262394031.1">
    <property type="nucleotide sequence ID" value="NZ_JACRTD010000001.1"/>
</dbReference>
<dbReference type="InterPro" id="IPR053154">
    <property type="entry name" value="c-di-AMP_regulator"/>
</dbReference>
<dbReference type="PANTHER" id="PTHR37804">
    <property type="entry name" value="CDAA REGULATORY PROTEIN CDAR"/>
    <property type="match status" value="1"/>
</dbReference>
<evidence type="ECO:0000256" key="1">
    <source>
        <dbReference type="SAM" id="Phobius"/>
    </source>
</evidence>
<dbReference type="AlphaFoldDB" id="A0A926EKR7"/>
<keyword evidence="1" id="KW-1133">Transmembrane helix</keyword>